<keyword evidence="7" id="KW-1185">Reference proteome</keyword>
<dbReference type="Gene3D" id="1.10.10.10">
    <property type="entry name" value="Winged helix-like DNA-binding domain superfamily/Winged helix DNA-binding domain"/>
    <property type="match status" value="1"/>
</dbReference>
<dbReference type="PROSITE" id="PS50110">
    <property type="entry name" value="RESPONSE_REGULATORY"/>
    <property type="match status" value="1"/>
</dbReference>
<dbReference type="PROSITE" id="PS51755">
    <property type="entry name" value="OMPR_PHOB"/>
    <property type="match status" value="1"/>
</dbReference>
<evidence type="ECO:0000259" key="4">
    <source>
        <dbReference type="PROSITE" id="PS50110"/>
    </source>
</evidence>
<sequence>MSRILLVEDHDRLARLMCKGLEAAGIAAGIAADAAGRIDSAWAAIQQMPYDALILDRGLPDGDGLVLLQRLRKAGLGMPCLVLTARDALHDRVQGLEAGADDYLPKPFAMDEMVARVRALLRRPVAFQQLDPSHGDLTLRPAAGVLCRGDQSVTLAPAELHIMELLLHRPKEVVRRSALEAAAWGLSEAVTPNALDVALHRLRRKLLAIGSCQRIVNVRGLGYALREDVAAE</sequence>
<organism evidence="6 7">
    <name type="scientific">Franzmannia qiaohouensis</name>
    <dbReference type="NCBI Taxonomy" id="1329370"/>
    <lineage>
        <taxon>Bacteria</taxon>
        <taxon>Pseudomonadati</taxon>
        <taxon>Pseudomonadota</taxon>
        <taxon>Gammaproteobacteria</taxon>
        <taxon>Oceanospirillales</taxon>
        <taxon>Halomonadaceae</taxon>
        <taxon>Franzmannia</taxon>
    </lineage>
</organism>
<evidence type="ECO:0000256" key="1">
    <source>
        <dbReference type="ARBA" id="ARBA00023125"/>
    </source>
</evidence>
<evidence type="ECO:0000313" key="6">
    <source>
        <dbReference type="EMBL" id="MDR5904770.1"/>
    </source>
</evidence>
<feature type="DNA-binding region" description="OmpR/PhoB-type" evidence="3">
    <location>
        <begin position="129"/>
        <end position="227"/>
    </location>
</feature>
<dbReference type="SUPFAM" id="SSF46894">
    <property type="entry name" value="C-terminal effector domain of the bipartite response regulators"/>
    <property type="match status" value="1"/>
</dbReference>
<dbReference type="SMART" id="SM00448">
    <property type="entry name" value="REC"/>
    <property type="match status" value="1"/>
</dbReference>
<protein>
    <submittedName>
        <fullName evidence="6">Response regulator transcription factor</fullName>
    </submittedName>
</protein>
<evidence type="ECO:0000256" key="2">
    <source>
        <dbReference type="PROSITE-ProRule" id="PRU00169"/>
    </source>
</evidence>
<dbReference type="EMBL" id="JARWAM010000003">
    <property type="protein sequence ID" value="MDR5904770.1"/>
    <property type="molecule type" value="Genomic_DNA"/>
</dbReference>
<dbReference type="InterPro" id="IPR036388">
    <property type="entry name" value="WH-like_DNA-bd_sf"/>
</dbReference>
<dbReference type="Pfam" id="PF00486">
    <property type="entry name" value="Trans_reg_C"/>
    <property type="match status" value="1"/>
</dbReference>
<dbReference type="Pfam" id="PF00072">
    <property type="entry name" value="Response_reg"/>
    <property type="match status" value="1"/>
</dbReference>
<dbReference type="Gene3D" id="6.10.250.690">
    <property type="match status" value="1"/>
</dbReference>
<dbReference type="PANTHER" id="PTHR48111">
    <property type="entry name" value="REGULATOR OF RPOS"/>
    <property type="match status" value="1"/>
</dbReference>
<feature type="modified residue" description="4-aspartylphosphate" evidence="2">
    <location>
        <position position="56"/>
    </location>
</feature>
<dbReference type="InterPro" id="IPR016032">
    <property type="entry name" value="Sig_transdc_resp-reg_C-effctor"/>
</dbReference>
<dbReference type="InterPro" id="IPR039420">
    <property type="entry name" value="WalR-like"/>
</dbReference>
<feature type="domain" description="Response regulatory" evidence="4">
    <location>
        <begin position="3"/>
        <end position="121"/>
    </location>
</feature>
<dbReference type="SUPFAM" id="SSF52172">
    <property type="entry name" value="CheY-like"/>
    <property type="match status" value="1"/>
</dbReference>
<evidence type="ECO:0000256" key="3">
    <source>
        <dbReference type="PROSITE-ProRule" id="PRU01091"/>
    </source>
</evidence>
<keyword evidence="2" id="KW-0597">Phosphoprotein</keyword>
<name>A0ABU1HDU3_9GAMM</name>
<dbReference type="InterPro" id="IPR001867">
    <property type="entry name" value="OmpR/PhoB-type_DNA-bd"/>
</dbReference>
<gene>
    <name evidence="6" type="ORF">QC821_05740</name>
</gene>
<dbReference type="RefSeq" id="WP_309718189.1">
    <property type="nucleotide sequence ID" value="NZ_JARWAM010000003.1"/>
</dbReference>
<feature type="domain" description="OmpR/PhoB-type" evidence="5">
    <location>
        <begin position="129"/>
        <end position="227"/>
    </location>
</feature>
<keyword evidence="1 3" id="KW-0238">DNA-binding</keyword>
<dbReference type="Proteomes" id="UP001251374">
    <property type="component" value="Unassembled WGS sequence"/>
</dbReference>
<accession>A0ABU1HDU3</accession>
<evidence type="ECO:0000259" key="5">
    <source>
        <dbReference type="PROSITE" id="PS51755"/>
    </source>
</evidence>
<dbReference type="PANTHER" id="PTHR48111:SF36">
    <property type="entry name" value="TRANSCRIPTIONAL REGULATORY PROTEIN CUTR"/>
    <property type="match status" value="1"/>
</dbReference>
<dbReference type="InterPro" id="IPR011006">
    <property type="entry name" value="CheY-like_superfamily"/>
</dbReference>
<evidence type="ECO:0000313" key="7">
    <source>
        <dbReference type="Proteomes" id="UP001251374"/>
    </source>
</evidence>
<proteinExistence type="predicted"/>
<dbReference type="CDD" id="cd00383">
    <property type="entry name" value="trans_reg_C"/>
    <property type="match status" value="1"/>
</dbReference>
<reference evidence="6 7" key="1">
    <citation type="submission" date="2023-04" db="EMBL/GenBank/DDBJ databases">
        <title>A long-awaited taxogenomic arrangement of the family Halomonadaceae.</title>
        <authorList>
            <person name="De La Haba R."/>
            <person name="Chuvochina M."/>
            <person name="Wittouck S."/>
            <person name="Arahal D.R."/>
            <person name="Sanchez-Porro C."/>
            <person name="Hugenholtz P."/>
            <person name="Ventosa A."/>
        </authorList>
    </citation>
    <scope>NUCLEOTIDE SEQUENCE [LARGE SCALE GENOMIC DNA]</scope>
    <source>
        <strain evidence="6 7">DSM 26770</strain>
    </source>
</reference>
<dbReference type="SMART" id="SM00862">
    <property type="entry name" value="Trans_reg_C"/>
    <property type="match status" value="1"/>
</dbReference>
<dbReference type="Gene3D" id="3.40.50.2300">
    <property type="match status" value="1"/>
</dbReference>
<comment type="caution">
    <text evidence="6">The sequence shown here is derived from an EMBL/GenBank/DDBJ whole genome shotgun (WGS) entry which is preliminary data.</text>
</comment>
<dbReference type="InterPro" id="IPR001789">
    <property type="entry name" value="Sig_transdc_resp-reg_receiver"/>
</dbReference>